<dbReference type="Proteomes" id="UP000076959">
    <property type="component" value="Unassembled WGS sequence"/>
</dbReference>
<feature type="transmembrane region" description="Helical" evidence="1">
    <location>
        <begin position="24"/>
        <end position="44"/>
    </location>
</feature>
<name>A0A176YQX7_9BRAD</name>
<sequence length="268" mass="28496">MTTSALNVAEASLVLEQPAPRRRLRAATTVAALFGLLAVTAIPLSEGFSVGGRAAVGQKLSTVGARVEDFVPEDRGKLSKPIIGGLIAGAASTVGKRVAGALVDASWPVAQAWFDRKTHKTDQMIWAGPLHIVNGKPDGRDDTVTTLKFDGDGNLALAYRLARFSAIMGFDVGKFKMSATATMVDGDCSCTYRSYGPEVEVWTTGVVQQTWRSEKNHRIYSVVAAMDSNGQLASGQVTASFGGVTMTRPAVFGSSHDKLNADKRLDNY</sequence>
<proteinExistence type="predicted"/>
<organism evidence="2 3">
    <name type="scientific">Bradyrhizobium centrolobii</name>
    <dbReference type="NCBI Taxonomy" id="1505087"/>
    <lineage>
        <taxon>Bacteria</taxon>
        <taxon>Pseudomonadati</taxon>
        <taxon>Pseudomonadota</taxon>
        <taxon>Alphaproteobacteria</taxon>
        <taxon>Hyphomicrobiales</taxon>
        <taxon>Nitrobacteraceae</taxon>
        <taxon>Bradyrhizobium</taxon>
    </lineage>
</organism>
<protein>
    <submittedName>
        <fullName evidence="2">Uncharacterized protein</fullName>
    </submittedName>
</protein>
<keyword evidence="1" id="KW-0472">Membrane</keyword>
<reference evidence="2 3" key="1">
    <citation type="submission" date="2016-03" db="EMBL/GenBank/DDBJ databases">
        <title>Draft Genome Sequence of the Strain BR 10245 (Bradyrhizobium sp.) isolated from nodules of Centrolobium paraense.</title>
        <authorList>
            <person name="Simoes-Araujo J.L.Sr."/>
            <person name="Barauna A.C."/>
            <person name="Silva K."/>
            <person name="Zilli J.E."/>
        </authorList>
    </citation>
    <scope>NUCLEOTIDE SEQUENCE [LARGE SCALE GENOMIC DNA]</scope>
    <source>
        <strain evidence="2 3">BR 10245</strain>
    </source>
</reference>
<dbReference type="EMBL" id="LUUB01000059">
    <property type="protein sequence ID" value="OAF08720.1"/>
    <property type="molecule type" value="Genomic_DNA"/>
</dbReference>
<evidence type="ECO:0000313" key="3">
    <source>
        <dbReference type="Proteomes" id="UP000076959"/>
    </source>
</evidence>
<dbReference type="OrthoDB" id="8249168at2"/>
<evidence type="ECO:0000313" key="2">
    <source>
        <dbReference type="EMBL" id="OAF08720.1"/>
    </source>
</evidence>
<evidence type="ECO:0000256" key="1">
    <source>
        <dbReference type="SAM" id="Phobius"/>
    </source>
</evidence>
<comment type="caution">
    <text evidence="2">The sequence shown here is derived from an EMBL/GenBank/DDBJ whole genome shotgun (WGS) entry which is preliminary data.</text>
</comment>
<keyword evidence="1" id="KW-1133">Transmembrane helix</keyword>
<dbReference type="RefSeq" id="WP_063700880.1">
    <property type="nucleotide sequence ID" value="NZ_LUUB01000059.1"/>
</dbReference>
<gene>
    <name evidence="2" type="ORF">AYJ54_13800</name>
</gene>
<accession>A0A176YQX7</accession>
<dbReference type="AlphaFoldDB" id="A0A176YQX7"/>
<keyword evidence="1" id="KW-0812">Transmembrane</keyword>
<keyword evidence="3" id="KW-1185">Reference proteome</keyword>